<gene>
    <name evidence="1" type="ORF">AXG93_2528s2090</name>
</gene>
<sequence>MGVVFTSSTWLDCLERLGYGGGGLAFATVKSAFFQYGRMKDLRPLFTAGHRGGMTAGQGRGRVHPSSG</sequence>
<organism evidence="1 2">
    <name type="scientific">Marchantia polymorpha subsp. ruderalis</name>
    <dbReference type="NCBI Taxonomy" id="1480154"/>
    <lineage>
        <taxon>Eukaryota</taxon>
        <taxon>Viridiplantae</taxon>
        <taxon>Streptophyta</taxon>
        <taxon>Embryophyta</taxon>
        <taxon>Marchantiophyta</taxon>
        <taxon>Marchantiopsida</taxon>
        <taxon>Marchantiidae</taxon>
        <taxon>Marchantiales</taxon>
        <taxon>Marchantiaceae</taxon>
        <taxon>Marchantia</taxon>
    </lineage>
</organism>
<protein>
    <submittedName>
        <fullName evidence="1">Uncharacterized protein</fullName>
    </submittedName>
</protein>
<proteinExistence type="predicted"/>
<dbReference type="AlphaFoldDB" id="A0A176WQF0"/>
<reference evidence="1" key="1">
    <citation type="submission" date="2016-03" db="EMBL/GenBank/DDBJ databases">
        <title>Mechanisms controlling the formation of the plant cell surface in tip-growing cells are functionally conserved among land plants.</title>
        <authorList>
            <person name="Honkanen S."/>
            <person name="Jones V.A."/>
            <person name="Morieri G."/>
            <person name="Champion C."/>
            <person name="Hetherington A.J."/>
            <person name="Kelly S."/>
            <person name="Saint-Marcoux D."/>
            <person name="Proust H."/>
            <person name="Prescott H."/>
            <person name="Dolan L."/>
        </authorList>
    </citation>
    <scope>NUCLEOTIDE SEQUENCE [LARGE SCALE GENOMIC DNA]</scope>
    <source>
        <tissue evidence="1">Whole gametophyte</tissue>
    </source>
</reference>
<dbReference type="Proteomes" id="UP000077202">
    <property type="component" value="Unassembled WGS sequence"/>
</dbReference>
<accession>A0A176WQF0</accession>
<comment type="caution">
    <text evidence="1">The sequence shown here is derived from an EMBL/GenBank/DDBJ whole genome shotgun (WGS) entry which is preliminary data.</text>
</comment>
<keyword evidence="2" id="KW-1185">Reference proteome</keyword>
<evidence type="ECO:0000313" key="1">
    <source>
        <dbReference type="EMBL" id="OAE34841.1"/>
    </source>
</evidence>
<name>A0A176WQF0_MARPO</name>
<evidence type="ECO:0000313" key="2">
    <source>
        <dbReference type="Proteomes" id="UP000077202"/>
    </source>
</evidence>
<dbReference type="EMBL" id="LVLJ01000312">
    <property type="protein sequence ID" value="OAE34841.1"/>
    <property type="molecule type" value="Genomic_DNA"/>
</dbReference>